<protein>
    <recommendedName>
        <fullName evidence="2">Thioredoxin-like fold domain-containing protein</fullName>
    </recommendedName>
</protein>
<dbReference type="EMBL" id="FXWV01000001">
    <property type="protein sequence ID" value="SMR68964.1"/>
    <property type="molecule type" value="Genomic_DNA"/>
</dbReference>
<gene>
    <name evidence="3" type="ORF">SAMN04487964_10176</name>
</gene>
<evidence type="ECO:0000313" key="3">
    <source>
        <dbReference type="EMBL" id="SMR68964.1"/>
    </source>
</evidence>
<reference evidence="3 4" key="1">
    <citation type="submission" date="2017-05" db="EMBL/GenBank/DDBJ databases">
        <authorList>
            <person name="Varghese N."/>
            <person name="Submissions S."/>
        </authorList>
    </citation>
    <scope>NUCLEOTIDE SEQUENCE [LARGE SCALE GENOMIC DNA]</scope>
    <source>
        <strain evidence="3 4">CGMCC 1.7287</strain>
    </source>
</reference>
<evidence type="ECO:0000259" key="2">
    <source>
        <dbReference type="Pfam" id="PF13098"/>
    </source>
</evidence>
<dbReference type="Pfam" id="PF13098">
    <property type="entry name" value="Thioredoxin_2"/>
    <property type="match status" value="1"/>
</dbReference>
<organism evidence="3 4">
    <name type="scientific">Marinobacterium sediminicola</name>
    <dbReference type="NCBI Taxonomy" id="518898"/>
    <lineage>
        <taxon>Bacteria</taxon>
        <taxon>Pseudomonadati</taxon>
        <taxon>Pseudomonadota</taxon>
        <taxon>Gammaproteobacteria</taxon>
        <taxon>Oceanospirillales</taxon>
        <taxon>Oceanospirillaceae</taxon>
        <taxon>Marinobacterium</taxon>
    </lineage>
</organism>
<evidence type="ECO:0000256" key="1">
    <source>
        <dbReference type="SAM" id="SignalP"/>
    </source>
</evidence>
<dbReference type="InterPro" id="IPR012336">
    <property type="entry name" value="Thioredoxin-like_fold"/>
</dbReference>
<dbReference type="SUPFAM" id="SSF52833">
    <property type="entry name" value="Thioredoxin-like"/>
    <property type="match status" value="1"/>
</dbReference>
<proteinExistence type="predicted"/>
<feature type="domain" description="Thioredoxin-like fold" evidence="2">
    <location>
        <begin position="40"/>
        <end position="118"/>
    </location>
</feature>
<dbReference type="Gene3D" id="3.40.30.10">
    <property type="entry name" value="Glutaredoxin"/>
    <property type="match status" value="1"/>
</dbReference>
<sequence length="150" mass="16560">MKPIAILFFLLLCAPCRASEALSPFTGLAALRESYPANTLLVLMFSQPDCPYCDTVRSDFLLPLHNRQRDELIVRELKVGMGGEVVDQNGNSVSHKTLADRYGVSLFPSVLMLDLDGDVLDKPLVGISSTEFYGYYLDQAIDRALVDASQ</sequence>
<dbReference type="Proteomes" id="UP001159257">
    <property type="component" value="Unassembled WGS sequence"/>
</dbReference>
<name>A0ABY1RVS0_9GAMM</name>
<dbReference type="InterPro" id="IPR036249">
    <property type="entry name" value="Thioredoxin-like_sf"/>
</dbReference>
<feature type="chain" id="PRO_5046092445" description="Thioredoxin-like fold domain-containing protein" evidence="1">
    <location>
        <begin position="19"/>
        <end position="150"/>
    </location>
</feature>
<feature type="signal peptide" evidence="1">
    <location>
        <begin position="1"/>
        <end position="18"/>
    </location>
</feature>
<keyword evidence="4" id="KW-1185">Reference proteome</keyword>
<comment type="caution">
    <text evidence="3">The sequence shown here is derived from an EMBL/GenBank/DDBJ whole genome shotgun (WGS) entry which is preliminary data.</text>
</comment>
<accession>A0ABY1RVS0</accession>
<keyword evidence="1" id="KW-0732">Signal</keyword>
<dbReference type="RefSeq" id="WP_239042150.1">
    <property type="nucleotide sequence ID" value="NZ_BAAAEY010000002.1"/>
</dbReference>
<evidence type="ECO:0000313" key="4">
    <source>
        <dbReference type="Proteomes" id="UP001159257"/>
    </source>
</evidence>